<keyword evidence="4" id="KW-1185">Reference proteome</keyword>
<dbReference type="PANTHER" id="PTHR33530:SF4">
    <property type="entry name" value="OS01G0145800 PROTEIN"/>
    <property type="match status" value="1"/>
</dbReference>
<keyword evidence="1" id="KW-1133">Transmembrane helix</keyword>
<dbReference type="PANTHER" id="PTHR33530">
    <property type="entry name" value="OS01G0147100 PROTEIN"/>
    <property type="match status" value="1"/>
</dbReference>
<reference evidence="3" key="1">
    <citation type="submission" date="2024-10" db="EMBL/GenBank/DDBJ databases">
        <authorList>
            <person name="Ryan C."/>
        </authorList>
    </citation>
    <scope>NUCLEOTIDE SEQUENCE [LARGE SCALE GENOMIC DNA]</scope>
</reference>
<proteinExistence type="predicted"/>
<accession>A0ABC9AI28</accession>
<dbReference type="EMBL" id="OZ075130">
    <property type="protein sequence ID" value="CAL4977795.1"/>
    <property type="molecule type" value="Genomic_DNA"/>
</dbReference>
<organism evidence="3 4">
    <name type="scientific">Urochloa decumbens</name>
    <dbReference type="NCBI Taxonomy" id="240449"/>
    <lineage>
        <taxon>Eukaryota</taxon>
        <taxon>Viridiplantae</taxon>
        <taxon>Streptophyta</taxon>
        <taxon>Embryophyta</taxon>
        <taxon>Tracheophyta</taxon>
        <taxon>Spermatophyta</taxon>
        <taxon>Magnoliopsida</taxon>
        <taxon>Liliopsida</taxon>
        <taxon>Poales</taxon>
        <taxon>Poaceae</taxon>
        <taxon>PACMAD clade</taxon>
        <taxon>Panicoideae</taxon>
        <taxon>Panicodae</taxon>
        <taxon>Paniceae</taxon>
        <taxon>Melinidinae</taxon>
        <taxon>Urochloa</taxon>
    </lineage>
</organism>
<dbReference type="Proteomes" id="UP001497457">
    <property type="component" value="Chromosome 20rd"/>
</dbReference>
<evidence type="ECO:0000313" key="3">
    <source>
        <dbReference type="EMBL" id="CAL4977795.1"/>
    </source>
</evidence>
<evidence type="ECO:0000313" key="2">
    <source>
        <dbReference type="EMBL" id="CAL4965209.1"/>
    </source>
</evidence>
<evidence type="ECO:0000313" key="4">
    <source>
        <dbReference type="Proteomes" id="UP001497457"/>
    </source>
</evidence>
<gene>
    <name evidence="2" type="ORF">URODEC1_LOCUS47088</name>
    <name evidence="3" type="ORF">URODEC1_LOCUS54366</name>
</gene>
<feature type="transmembrane region" description="Helical" evidence="1">
    <location>
        <begin position="54"/>
        <end position="76"/>
    </location>
</feature>
<dbReference type="Pfam" id="PF12442">
    <property type="entry name" value="DUF3681"/>
    <property type="match status" value="1"/>
</dbReference>
<feature type="transmembrane region" description="Helical" evidence="1">
    <location>
        <begin position="20"/>
        <end position="42"/>
    </location>
</feature>
<dbReference type="EMBL" id="OZ075129">
    <property type="protein sequence ID" value="CAL4965209.1"/>
    <property type="molecule type" value="Genomic_DNA"/>
</dbReference>
<dbReference type="InterPro" id="IPR022149">
    <property type="entry name" value="DUF3681"/>
</dbReference>
<dbReference type="AlphaFoldDB" id="A0ABC9AI28"/>
<dbReference type="Proteomes" id="UP001497457">
    <property type="component" value="Chromosome 19rd"/>
</dbReference>
<evidence type="ECO:0000256" key="1">
    <source>
        <dbReference type="SAM" id="Phobius"/>
    </source>
</evidence>
<feature type="transmembrane region" description="Helical" evidence="1">
    <location>
        <begin position="92"/>
        <end position="112"/>
    </location>
</feature>
<protein>
    <submittedName>
        <fullName evidence="3">Uncharacterized protein</fullName>
    </submittedName>
</protein>
<name>A0ABC9AI28_9POAL</name>
<keyword evidence="1" id="KW-0472">Membrane</keyword>
<keyword evidence="1" id="KW-0812">Transmembrane</keyword>
<sequence length="113" mass="11439">MDKVARQDERPAAAVSRSSLPAMIGLAGLVTASTALTTLAVSDTPPGLEAGSPSYYLALSGVFYAGVAELGAAVWWMSDPACSRRIAAGRKLLYASLVPLAAAGGLAVVATLF</sequence>